<proteinExistence type="predicted"/>
<evidence type="ECO:0000313" key="2">
    <source>
        <dbReference type="EMBL" id="CEM54133.1"/>
    </source>
</evidence>
<dbReference type="VEuPathDB" id="CryptoDB:Cvel_12532"/>
<name>A0A0G4IAG8_9ALVE</name>
<dbReference type="EMBL" id="CDMZ01005758">
    <property type="protein sequence ID" value="CEM54133.1"/>
    <property type="molecule type" value="Genomic_DNA"/>
</dbReference>
<feature type="region of interest" description="Disordered" evidence="1">
    <location>
        <begin position="1"/>
        <end position="43"/>
    </location>
</feature>
<feature type="region of interest" description="Disordered" evidence="1">
    <location>
        <begin position="70"/>
        <end position="89"/>
    </location>
</feature>
<gene>
    <name evidence="2" type="ORF">Cvel_12532</name>
</gene>
<sequence>MGGPPFSRPPRSTQSGEKNTREKEEEEAQRSDGPHPSSSVASDSFVGGLKLHLESLKNDILIRKIDQPNPHAAAGALTGDPSLGTTSGP</sequence>
<reference evidence="2" key="1">
    <citation type="submission" date="2014-11" db="EMBL/GenBank/DDBJ databases">
        <authorList>
            <person name="Otto D Thomas"/>
            <person name="Naeem Raeece"/>
        </authorList>
    </citation>
    <scope>NUCLEOTIDE SEQUENCE</scope>
</reference>
<protein>
    <submittedName>
        <fullName evidence="2">Uncharacterized protein</fullName>
    </submittedName>
</protein>
<feature type="compositionally biased region" description="Basic and acidic residues" evidence="1">
    <location>
        <begin position="18"/>
        <end position="33"/>
    </location>
</feature>
<evidence type="ECO:0000256" key="1">
    <source>
        <dbReference type="SAM" id="MobiDB-lite"/>
    </source>
</evidence>
<dbReference type="AlphaFoldDB" id="A0A0G4IAG8"/>
<organism evidence="2">
    <name type="scientific">Chromera velia CCMP2878</name>
    <dbReference type="NCBI Taxonomy" id="1169474"/>
    <lineage>
        <taxon>Eukaryota</taxon>
        <taxon>Sar</taxon>
        <taxon>Alveolata</taxon>
        <taxon>Colpodellida</taxon>
        <taxon>Chromeraceae</taxon>
        <taxon>Chromera</taxon>
    </lineage>
</organism>
<accession>A0A0G4IAG8</accession>